<organism evidence="10">
    <name type="scientific">hydrothermal vent metagenome</name>
    <dbReference type="NCBI Taxonomy" id="652676"/>
    <lineage>
        <taxon>unclassified sequences</taxon>
        <taxon>metagenomes</taxon>
        <taxon>ecological metagenomes</taxon>
    </lineage>
</organism>
<dbReference type="FunFam" id="3.10.50.30:FF:000001">
    <property type="entry name" value="Transcription elongation factor GreA"/>
    <property type="match status" value="1"/>
</dbReference>
<gene>
    <name evidence="10" type="ORF">MNBD_NITROSPIRAE01-1590</name>
</gene>
<sequence length="157" mass="17371">MKIPMTKKGHIQLRDELDLLKKVERPKNIADIAEARAHGDLSENAEYSAAKERQGFIEGRIQEIGGKLADANVISTDNLSTEKVVFGTTVAVIDVDTDDIKQFRIVGVDEANMKNGTISVHSPVAKSLIGREVGDFVEVKTPAKTIEYEITRIFFED</sequence>
<dbReference type="Gene3D" id="1.10.287.180">
    <property type="entry name" value="Transcription elongation factor, GreA/GreB, N-terminal domain"/>
    <property type="match status" value="1"/>
</dbReference>
<evidence type="ECO:0000259" key="9">
    <source>
        <dbReference type="Pfam" id="PF03449"/>
    </source>
</evidence>
<feature type="domain" description="Transcription elongation factor GreA/GreB N-terminal" evidence="9">
    <location>
        <begin position="3"/>
        <end position="73"/>
    </location>
</feature>
<dbReference type="GO" id="GO:0032784">
    <property type="term" value="P:regulation of DNA-templated transcription elongation"/>
    <property type="evidence" value="ECO:0007669"/>
    <property type="project" value="InterPro"/>
</dbReference>
<evidence type="ECO:0000313" key="10">
    <source>
        <dbReference type="EMBL" id="VAX27061.1"/>
    </source>
</evidence>
<keyword evidence="10" id="KW-0251">Elongation factor</keyword>
<dbReference type="NCBIfam" id="NF001264">
    <property type="entry name" value="PRK00226.1-5"/>
    <property type="match status" value="1"/>
</dbReference>
<dbReference type="Gene3D" id="3.10.50.30">
    <property type="entry name" value="Transcription elongation factor, GreA/GreB, C-terminal domain"/>
    <property type="match status" value="1"/>
</dbReference>
<dbReference type="PANTHER" id="PTHR30437:SF4">
    <property type="entry name" value="TRANSCRIPTION ELONGATION FACTOR GREA"/>
    <property type="match status" value="1"/>
</dbReference>
<dbReference type="InterPro" id="IPR036805">
    <property type="entry name" value="Tscrpt_elong_fac_GreA/B_N_sf"/>
</dbReference>
<dbReference type="SUPFAM" id="SSF46557">
    <property type="entry name" value="GreA transcript cleavage protein, N-terminal domain"/>
    <property type="match status" value="1"/>
</dbReference>
<feature type="domain" description="Transcription elongation factor GreA/GreB C-terminal" evidence="8">
    <location>
        <begin position="81"/>
        <end position="153"/>
    </location>
</feature>
<dbReference type="PROSITE" id="PS00830">
    <property type="entry name" value="GREAB_2"/>
    <property type="match status" value="1"/>
</dbReference>
<dbReference type="FunFam" id="1.10.287.180:FF:000001">
    <property type="entry name" value="Transcription elongation factor GreA"/>
    <property type="match status" value="1"/>
</dbReference>
<evidence type="ECO:0000259" key="8">
    <source>
        <dbReference type="Pfam" id="PF01272"/>
    </source>
</evidence>
<evidence type="ECO:0000256" key="6">
    <source>
        <dbReference type="ARBA" id="ARBA00024916"/>
    </source>
</evidence>
<protein>
    <recommendedName>
        <fullName evidence="2">Transcription elongation factor GreA</fullName>
    </recommendedName>
    <alternativeName>
        <fullName evidence="7">Transcript cleavage factor GreA</fullName>
    </alternativeName>
</protein>
<dbReference type="PROSITE" id="PS00829">
    <property type="entry name" value="GREAB_1"/>
    <property type="match status" value="1"/>
</dbReference>
<evidence type="ECO:0000256" key="5">
    <source>
        <dbReference type="ARBA" id="ARBA00023163"/>
    </source>
</evidence>
<keyword evidence="10" id="KW-0648">Protein biosynthesis</keyword>
<evidence type="ECO:0000256" key="3">
    <source>
        <dbReference type="ARBA" id="ARBA00023015"/>
    </source>
</evidence>
<evidence type="ECO:0000256" key="7">
    <source>
        <dbReference type="ARBA" id="ARBA00030776"/>
    </source>
</evidence>
<dbReference type="EMBL" id="UOGF01000022">
    <property type="protein sequence ID" value="VAX27061.1"/>
    <property type="molecule type" value="Genomic_DNA"/>
</dbReference>
<dbReference type="AlphaFoldDB" id="A0A3B1CKM4"/>
<dbReference type="GO" id="GO:0003677">
    <property type="term" value="F:DNA binding"/>
    <property type="evidence" value="ECO:0007669"/>
    <property type="project" value="UniProtKB-KW"/>
</dbReference>
<dbReference type="InterPro" id="IPR036953">
    <property type="entry name" value="GreA/GreB_C_sf"/>
</dbReference>
<comment type="function">
    <text evidence="6">Necessary for efficient RNA polymerase transcription elongation past template-encoded arresting sites. The arresting sites in DNA have the property of trapping a certain fraction of elongating RNA polymerases that pass through, resulting in locked ternary complexes. Cleavage of the nascent transcript by cleavage factors such as GreA or GreB allows the resumption of elongation from the new 3'terminus. GreA releases sequences of 2 to 3 nucleotides.</text>
</comment>
<keyword evidence="5" id="KW-0804">Transcription</keyword>
<dbReference type="NCBIfam" id="NF001261">
    <property type="entry name" value="PRK00226.1-2"/>
    <property type="match status" value="1"/>
</dbReference>
<dbReference type="GO" id="GO:0070063">
    <property type="term" value="F:RNA polymerase binding"/>
    <property type="evidence" value="ECO:0007669"/>
    <property type="project" value="InterPro"/>
</dbReference>
<dbReference type="PIRSF" id="PIRSF006092">
    <property type="entry name" value="GreA_GreB"/>
    <property type="match status" value="1"/>
</dbReference>
<dbReference type="GO" id="GO:0003746">
    <property type="term" value="F:translation elongation factor activity"/>
    <property type="evidence" value="ECO:0007669"/>
    <property type="project" value="UniProtKB-KW"/>
</dbReference>
<evidence type="ECO:0000256" key="1">
    <source>
        <dbReference type="ARBA" id="ARBA00008213"/>
    </source>
</evidence>
<proteinExistence type="inferred from homology"/>
<dbReference type="Pfam" id="PF01272">
    <property type="entry name" value="GreA_GreB"/>
    <property type="match status" value="1"/>
</dbReference>
<keyword evidence="4" id="KW-0238">DNA-binding</keyword>
<comment type="similarity">
    <text evidence="1">Belongs to the GreA/GreB family.</text>
</comment>
<dbReference type="SUPFAM" id="SSF54534">
    <property type="entry name" value="FKBP-like"/>
    <property type="match status" value="1"/>
</dbReference>
<evidence type="ECO:0000256" key="2">
    <source>
        <dbReference type="ARBA" id="ARBA00013729"/>
    </source>
</evidence>
<dbReference type="NCBIfam" id="TIGR01462">
    <property type="entry name" value="greA"/>
    <property type="match status" value="1"/>
</dbReference>
<dbReference type="Pfam" id="PF03449">
    <property type="entry name" value="GreA_GreB_N"/>
    <property type="match status" value="1"/>
</dbReference>
<dbReference type="PANTHER" id="PTHR30437">
    <property type="entry name" value="TRANSCRIPTION ELONGATION FACTOR GREA"/>
    <property type="match status" value="1"/>
</dbReference>
<dbReference type="InterPro" id="IPR006359">
    <property type="entry name" value="Tscrpt_elong_fac_GreA"/>
</dbReference>
<name>A0A3B1CKM4_9ZZZZ</name>
<dbReference type="GO" id="GO:0006354">
    <property type="term" value="P:DNA-templated transcription elongation"/>
    <property type="evidence" value="ECO:0007669"/>
    <property type="project" value="TreeGrafter"/>
</dbReference>
<accession>A0A3B1CKM4</accession>
<dbReference type="InterPro" id="IPR001437">
    <property type="entry name" value="Tscrpt_elong_fac_GreA/B_C"/>
</dbReference>
<dbReference type="InterPro" id="IPR028624">
    <property type="entry name" value="Tscrpt_elong_fac_GreA/B"/>
</dbReference>
<dbReference type="InterPro" id="IPR023459">
    <property type="entry name" value="Tscrpt_elong_fac_GreA/B_fam"/>
</dbReference>
<keyword evidence="3" id="KW-0805">Transcription regulation</keyword>
<dbReference type="InterPro" id="IPR018151">
    <property type="entry name" value="TF_GreA/GreB_CS"/>
</dbReference>
<dbReference type="HAMAP" id="MF_00105">
    <property type="entry name" value="GreA_GreB"/>
    <property type="match status" value="1"/>
</dbReference>
<evidence type="ECO:0000256" key="4">
    <source>
        <dbReference type="ARBA" id="ARBA00023125"/>
    </source>
</evidence>
<dbReference type="InterPro" id="IPR022691">
    <property type="entry name" value="Tscrpt_elong_fac_GreA/B_N"/>
</dbReference>
<reference evidence="10" key="1">
    <citation type="submission" date="2018-06" db="EMBL/GenBank/DDBJ databases">
        <authorList>
            <person name="Zhirakovskaya E."/>
        </authorList>
    </citation>
    <scope>NUCLEOTIDE SEQUENCE</scope>
</reference>
<dbReference type="NCBIfam" id="NF001263">
    <property type="entry name" value="PRK00226.1-4"/>
    <property type="match status" value="1"/>
</dbReference>